<feature type="region of interest" description="Disordered" evidence="1">
    <location>
        <begin position="51"/>
        <end position="84"/>
    </location>
</feature>
<accession>A0A4S4L2B1</accession>
<proteinExistence type="predicted"/>
<evidence type="ECO:0000313" key="2">
    <source>
        <dbReference type="EMBL" id="THH05237.1"/>
    </source>
</evidence>
<dbReference type="EMBL" id="SGPL01001036">
    <property type="protein sequence ID" value="THH05237.1"/>
    <property type="molecule type" value="Genomic_DNA"/>
</dbReference>
<reference evidence="2 3" key="1">
    <citation type="submission" date="2019-02" db="EMBL/GenBank/DDBJ databases">
        <title>Genome sequencing of the rare red list fungi Bondarzewia mesenterica.</title>
        <authorList>
            <person name="Buettner E."/>
            <person name="Kellner H."/>
        </authorList>
    </citation>
    <scope>NUCLEOTIDE SEQUENCE [LARGE SCALE GENOMIC DNA]</scope>
    <source>
        <strain evidence="2 3">DSM 108281</strain>
    </source>
</reference>
<comment type="caution">
    <text evidence="2">The sequence shown here is derived from an EMBL/GenBank/DDBJ whole genome shotgun (WGS) entry which is preliminary data.</text>
</comment>
<evidence type="ECO:0000256" key="1">
    <source>
        <dbReference type="SAM" id="MobiDB-lite"/>
    </source>
</evidence>
<keyword evidence="3" id="KW-1185">Reference proteome</keyword>
<gene>
    <name evidence="2" type="ORF">EW146_g9954</name>
</gene>
<protein>
    <submittedName>
        <fullName evidence="2">Uncharacterized protein</fullName>
    </submittedName>
</protein>
<name>A0A4S4L2B1_9AGAM</name>
<evidence type="ECO:0000313" key="3">
    <source>
        <dbReference type="Proteomes" id="UP000310158"/>
    </source>
</evidence>
<dbReference type="AlphaFoldDB" id="A0A4S4L2B1"/>
<sequence>MADDGRSAIDPLETILGRCGGKYAKALVETGGKRNQLRRIASQGLSKKFHHDNGFHITSIKHPDLLKRRAGSQENPRTAPHASL</sequence>
<organism evidence="2 3">
    <name type="scientific">Bondarzewia mesenterica</name>
    <dbReference type="NCBI Taxonomy" id="1095465"/>
    <lineage>
        <taxon>Eukaryota</taxon>
        <taxon>Fungi</taxon>
        <taxon>Dikarya</taxon>
        <taxon>Basidiomycota</taxon>
        <taxon>Agaricomycotina</taxon>
        <taxon>Agaricomycetes</taxon>
        <taxon>Russulales</taxon>
        <taxon>Bondarzewiaceae</taxon>
        <taxon>Bondarzewia</taxon>
    </lineage>
</organism>
<dbReference type="Proteomes" id="UP000310158">
    <property type="component" value="Unassembled WGS sequence"/>
</dbReference>